<proteinExistence type="predicted"/>
<protein>
    <submittedName>
        <fullName evidence="2">Uncharacterized protein</fullName>
    </submittedName>
</protein>
<dbReference type="Ensembl" id="ENSMMOT00000017766.1">
    <property type="protein sequence ID" value="ENSMMOP00000017478.1"/>
    <property type="gene ID" value="ENSMMOG00000013283.1"/>
</dbReference>
<dbReference type="Proteomes" id="UP000261620">
    <property type="component" value="Unplaced"/>
</dbReference>
<reference evidence="2" key="2">
    <citation type="submission" date="2025-09" db="UniProtKB">
        <authorList>
            <consortium name="Ensembl"/>
        </authorList>
    </citation>
    <scope>IDENTIFICATION</scope>
</reference>
<organism evidence="2 3">
    <name type="scientific">Mola mola</name>
    <name type="common">Ocean sunfish</name>
    <name type="synonym">Tetraodon mola</name>
    <dbReference type="NCBI Taxonomy" id="94237"/>
    <lineage>
        <taxon>Eukaryota</taxon>
        <taxon>Metazoa</taxon>
        <taxon>Chordata</taxon>
        <taxon>Craniata</taxon>
        <taxon>Vertebrata</taxon>
        <taxon>Euteleostomi</taxon>
        <taxon>Actinopterygii</taxon>
        <taxon>Neopterygii</taxon>
        <taxon>Teleostei</taxon>
        <taxon>Neoteleostei</taxon>
        <taxon>Acanthomorphata</taxon>
        <taxon>Eupercaria</taxon>
        <taxon>Tetraodontiformes</taxon>
        <taxon>Molidae</taxon>
        <taxon>Mola</taxon>
    </lineage>
</organism>
<name>A0A3Q3WQN9_MOLML</name>
<reference evidence="2" key="1">
    <citation type="submission" date="2025-08" db="UniProtKB">
        <authorList>
            <consortium name="Ensembl"/>
        </authorList>
    </citation>
    <scope>IDENTIFICATION</scope>
</reference>
<evidence type="ECO:0000256" key="1">
    <source>
        <dbReference type="SAM" id="MobiDB-lite"/>
    </source>
</evidence>
<evidence type="ECO:0000313" key="3">
    <source>
        <dbReference type="Proteomes" id="UP000261620"/>
    </source>
</evidence>
<sequence>SSESFTFSGCTSSECVHAQLGKIPRESALVHRRNSYTPLSSHDQVKRPRLYSVGNQPWLPLTPTPSALMPEERQSQVSARVKPPPYKKSVTVNCNQSLPLCFASPRLSFGSSLMI</sequence>
<feature type="region of interest" description="Disordered" evidence="1">
    <location>
        <begin position="62"/>
        <end position="82"/>
    </location>
</feature>
<dbReference type="AlphaFoldDB" id="A0A3Q3WQN9"/>
<dbReference type="STRING" id="94237.ENSMMOP00000017478"/>
<keyword evidence="3" id="KW-1185">Reference proteome</keyword>
<evidence type="ECO:0000313" key="2">
    <source>
        <dbReference type="Ensembl" id="ENSMMOP00000017478.1"/>
    </source>
</evidence>
<accession>A0A3Q3WQN9</accession>